<evidence type="ECO:0000256" key="1">
    <source>
        <dbReference type="ARBA" id="ARBA00010554"/>
    </source>
</evidence>
<dbReference type="InterPro" id="IPR003793">
    <property type="entry name" value="UPF0166"/>
</dbReference>
<dbReference type="PANTHER" id="PTHR35983">
    <property type="entry name" value="UPF0166 PROTEIN TM_0021"/>
    <property type="match status" value="1"/>
</dbReference>
<keyword evidence="3" id="KW-1185">Reference proteome</keyword>
<dbReference type="SUPFAM" id="SSF54913">
    <property type="entry name" value="GlnB-like"/>
    <property type="match status" value="1"/>
</dbReference>
<sequence>MTKLEGEQTLMRIFIGESDRWQRRPLYEALVELFRQEGFAGATVLKGAMGFGARSVTHSDKLLRLSNDLPVVIEVVERQEKIEALLPRLDAMIEGGMITLEKARVIRYRK</sequence>
<proteinExistence type="inferred from homology"/>
<accession>A0ABM8HVE0</accession>
<dbReference type="RefSeq" id="WP_221249279.1">
    <property type="nucleotide sequence ID" value="NZ_AP024355.1"/>
</dbReference>
<protein>
    <recommendedName>
        <fullName evidence="4">DUF190 domain-containing protein</fullName>
    </recommendedName>
</protein>
<dbReference type="Gene3D" id="3.30.70.120">
    <property type="match status" value="1"/>
</dbReference>
<evidence type="ECO:0000313" key="3">
    <source>
        <dbReference type="Proteomes" id="UP001319827"/>
    </source>
</evidence>
<dbReference type="InterPro" id="IPR011322">
    <property type="entry name" value="N-reg_PII-like_a/b"/>
</dbReference>
<dbReference type="Pfam" id="PF02641">
    <property type="entry name" value="DUF190"/>
    <property type="match status" value="1"/>
</dbReference>
<reference evidence="2 3" key="2">
    <citation type="journal article" date="2021" name="Int. J. Syst. Evol. Microbiol.">
        <title>Isolation and Polyphasic Characterization of Desulfuromonas versatilis sp. Nov., an Electrogenic Bacteria Capable of Versatile Metabolism Isolated from a Graphene Oxide-Reducing Enrichment Culture.</title>
        <authorList>
            <person name="Xie L."/>
            <person name="Yoshida N."/>
            <person name="Ishii S."/>
            <person name="Meng L."/>
        </authorList>
    </citation>
    <scope>NUCLEOTIDE SEQUENCE [LARGE SCALE GENOMIC DNA]</scope>
    <source>
        <strain evidence="2 3">NIT-T3</strain>
    </source>
</reference>
<dbReference type="EMBL" id="AP024355">
    <property type="protein sequence ID" value="BCR05885.1"/>
    <property type="molecule type" value="Genomic_DNA"/>
</dbReference>
<evidence type="ECO:0008006" key="4">
    <source>
        <dbReference type="Google" id="ProtNLM"/>
    </source>
</evidence>
<dbReference type="InterPro" id="IPR015867">
    <property type="entry name" value="N-reg_PII/ATP_PRibTrfase_C"/>
</dbReference>
<dbReference type="Proteomes" id="UP001319827">
    <property type="component" value="Chromosome"/>
</dbReference>
<organism evidence="2 3">
    <name type="scientific">Desulfuromonas versatilis</name>
    <dbReference type="NCBI Taxonomy" id="2802975"/>
    <lineage>
        <taxon>Bacteria</taxon>
        <taxon>Pseudomonadati</taxon>
        <taxon>Thermodesulfobacteriota</taxon>
        <taxon>Desulfuromonadia</taxon>
        <taxon>Desulfuromonadales</taxon>
        <taxon>Desulfuromonadaceae</taxon>
        <taxon>Desulfuromonas</taxon>
    </lineage>
</organism>
<evidence type="ECO:0000313" key="2">
    <source>
        <dbReference type="EMBL" id="BCR05885.1"/>
    </source>
</evidence>
<dbReference type="PANTHER" id="PTHR35983:SF1">
    <property type="entry name" value="UPF0166 PROTEIN TM_0021"/>
    <property type="match status" value="1"/>
</dbReference>
<gene>
    <name evidence="2" type="ORF">DESUT3_29540</name>
</gene>
<reference evidence="2 3" key="1">
    <citation type="journal article" date="2016" name="C (Basel)">
        <title>Selective Growth of and Electricity Production by Marine Exoelectrogenic Bacteria in Self-Aggregated Hydrogel of Microbially Reduced Graphene Oxide.</title>
        <authorList>
            <person name="Yoshida N."/>
            <person name="Goto Y."/>
            <person name="Miyata Y."/>
        </authorList>
    </citation>
    <scope>NUCLEOTIDE SEQUENCE [LARGE SCALE GENOMIC DNA]</scope>
    <source>
        <strain evidence="2 3">NIT-T3</strain>
    </source>
</reference>
<name>A0ABM8HVE0_9BACT</name>
<comment type="similarity">
    <text evidence="1">Belongs to the UPF0166 family.</text>
</comment>